<keyword evidence="2" id="KW-1185">Reference proteome</keyword>
<dbReference type="STRING" id="1855912.LuPra_02157"/>
<protein>
    <submittedName>
        <fullName evidence="1">Bacillithiol system protein YtxJ</fullName>
    </submittedName>
</protein>
<dbReference type="Gene3D" id="3.40.30.10">
    <property type="entry name" value="Glutaredoxin"/>
    <property type="match status" value="1"/>
</dbReference>
<dbReference type="NCBIfam" id="TIGR04019">
    <property type="entry name" value="B_thiol_YtxJ"/>
    <property type="match status" value="1"/>
</dbReference>
<dbReference type="Proteomes" id="UP000076079">
    <property type="component" value="Chromosome"/>
</dbReference>
<dbReference type="AlphaFoldDB" id="A0A143PKD7"/>
<name>A0A143PKD7_LUTPR</name>
<proteinExistence type="predicted"/>
<dbReference type="SUPFAM" id="SSF52833">
    <property type="entry name" value="Thioredoxin-like"/>
    <property type="match status" value="1"/>
</dbReference>
<dbReference type="RefSeq" id="WP_162271354.1">
    <property type="nucleotide sequence ID" value="NZ_CP015136.1"/>
</dbReference>
<evidence type="ECO:0000313" key="2">
    <source>
        <dbReference type="Proteomes" id="UP000076079"/>
    </source>
</evidence>
<dbReference type="KEGG" id="abac:LuPra_02157"/>
<accession>A0A143PKD7</accession>
<dbReference type="EMBL" id="CP015136">
    <property type="protein sequence ID" value="AMY08951.1"/>
    <property type="molecule type" value="Genomic_DNA"/>
</dbReference>
<evidence type="ECO:0000313" key="1">
    <source>
        <dbReference type="EMBL" id="AMY08951.1"/>
    </source>
</evidence>
<organism evidence="1 2">
    <name type="scientific">Luteitalea pratensis</name>
    <dbReference type="NCBI Taxonomy" id="1855912"/>
    <lineage>
        <taxon>Bacteria</taxon>
        <taxon>Pseudomonadati</taxon>
        <taxon>Acidobacteriota</taxon>
        <taxon>Vicinamibacteria</taxon>
        <taxon>Vicinamibacterales</taxon>
        <taxon>Vicinamibacteraceae</taxon>
        <taxon>Luteitalea</taxon>
    </lineage>
</organism>
<reference evidence="1 2" key="1">
    <citation type="journal article" date="2016" name="Genome Announc.">
        <title>First Complete Genome Sequence of a Subdivision 6 Acidobacterium Strain.</title>
        <authorList>
            <person name="Huang S."/>
            <person name="Vieira S."/>
            <person name="Bunk B."/>
            <person name="Riedel T."/>
            <person name="Sproer C."/>
            <person name="Overmann J."/>
        </authorList>
    </citation>
    <scope>NUCLEOTIDE SEQUENCE [LARGE SCALE GENOMIC DNA]</scope>
    <source>
        <strain evidence="2">DSM 100886 HEG_-6_39</strain>
    </source>
</reference>
<dbReference type="Pfam" id="PF11009">
    <property type="entry name" value="BrxC"/>
    <property type="match status" value="1"/>
</dbReference>
<dbReference type="InterPro" id="IPR036249">
    <property type="entry name" value="Thioredoxin-like_sf"/>
</dbReference>
<gene>
    <name evidence="1" type="ORF">LuPra_02157</name>
</gene>
<dbReference type="InterPro" id="IPR022551">
    <property type="entry name" value="BrxC"/>
</dbReference>
<reference evidence="2" key="2">
    <citation type="submission" date="2016-04" db="EMBL/GenBank/DDBJ databases">
        <title>First Complete Genome Sequence of a Subdivision 6 Acidobacterium.</title>
        <authorList>
            <person name="Huang S."/>
            <person name="Vieira S."/>
            <person name="Bunk B."/>
            <person name="Riedel T."/>
            <person name="Sproeer C."/>
            <person name="Overmann J."/>
        </authorList>
    </citation>
    <scope>NUCLEOTIDE SEQUENCE [LARGE SCALE GENOMIC DNA]</scope>
    <source>
        <strain evidence="2">DSM 100886 HEG_-6_39</strain>
    </source>
</reference>
<sequence>MRVLTSLDALEAALASAASDPVLFFKHSETCGMSLQAHEEMRDLVADPEWPVPVYLVSVQASRPVSNAMAARFGVRHASPQVLLVRDGAVQWHTSHLAITVGAIHAAVNA</sequence>